<dbReference type="EMBL" id="MNCJ02000332">
    <property type="protein sequence ID" value="KAF5756674.1"/>
    <property type="molecule type" value="Genomic_DNA"/>
</dbReference>
<name>A0A9K3DJP8_HELAN</name>
<dbReference type="AlphaFoldDB" id="A0A9K3DJP8"/>
<protein>
    <submittedName>
        <fullName evidence="2">Uncharacterized protein</fullName>
    </submittedName>
</protein>
<dbReference type="PANTHER" id="PTHR36896">
    <property type="entry name" value="OS01G0729500 PROTEIN"/>
    <property type="match status" value="1"/>
</dbReference>
<feature type="signal peptide" evidence="1">
    <location>
        <begin position="1"/>
        <end position="26"/>
    </location>
</feature>
<evidence type="ECO:0000256" key="1">
    <source>
        <dbReference type="SAM" id="SignalP"/>
    </source>
</evidence>
<dbReference type="PANTHER" id="PTHR36896:SF2">
    <property type="entry name" value="OS01G0729500 PROTEIN"/>
    <property type="match status" value="1"/>
</dbReference>
<accession>A0A9K3DJP8</accession>
<comment type="caution">
    <text evidence="2">The sequence shown here is derived from an EMBL/GenBank/DDBJ whole genome shotgun (WGS) entry which is preliminary data.</text>
</comment>
<gene>
    <name evidence="2" type="ORF">HanXRQr2_Chr17g0817601</name>
</gene>
<proteinExistence type="predicted"/>
<dbReference type="Gramene" id="mRNA:HanXRQr2_Chr17g0817601">
    <property type="protein sequence ID" value="CDS:HanXRQr2_Chr17g0817601.1"/>
    <property type="gene ID" value="HanXRQr2_Chr17g0817601"/>
</dbReference>
<feature type="chain" id="PRO_5039947781" evidence="1">
    <location>
        <begin position="27"/>
        <end position="81"/>
    </location>
</feature>
<organism evidence="2 3">
    <name type="scientific">Helianthus annuus</name>
    <name type="common">Common sunflower</name>
    <dbReference type="NCBI Taxonomy" id="4232"/>
    <lineage>
        <taxon>Eukaryota</taxon>
        <taxon>Viridiplantae</taxon>
        <taxon>Streptophyta</taxon>
        <taxon>Embryophyta</taxon>
        <taxon>Tracheophyta</taxon>
        <taxon>Spermatophyta</taxon>
        <taxon>Magnoliopsida</taxon>
        <taxon>eudicotyledons</taxon>
        <taxon>Gunneridae</taxon>
        <taxon>Pentapetalae</taxon>
        <taxon>asterids</taxon>
        <taxon>campanulids</taxon>
        <taxon>Asterales</taxon>
        <taxon>Asteraceae</taxon>
        <taxon>Asteroideae</taxon>
        <taxon>Heliantheae alliance</taxon>
        <taxon>Heliantheae</taxon>
        <taxon>Helianthus</taxon>
    </lineage>
</organism>
<evidence type="ECO:0000313" key="3">
    <source>
        <dbReference type="Proteomes" id="UP000215914"/>
    </source>
</evidence>
<dbReference type="Proteomes" id="UP000215914">
    <property type="component" value="Unassembled WGS sequence"/>
</dbReference>
<keyword evidence="3" id="KW-1185">Reference proteome</keyword>
<evidence type="ECO:0000313" key="2">
    <source>
        <dbReference type="EMBL" id="KAF5756674.1"/>
    </source>
</evidence>
<reference evidence="2" key="2">
    <citation type="submission" date="2020-06" db="EMBL/GenBank/DDBJ databases">
        <title>Helianthus annuus Genome sequencing and assembly Release 2.</title>
        <authorList>
            <person name="Gouzy J."/>
            <person name="Langlade N."/>
            <person name="Munos S."/>
        </authorList>
    </citation>
    <scope>NUCLEOTIDE SEQUENCE</scope>
    <source>
        <tissue evidence="2">Leaves</tissue>
    </source>
</reference>
<reference evidence="2" key="1">
    <citation type="journal article" date="2017" name="Nature">
        <title>The sunflower genome provides insights into oil metabolism, flowering and Asterid evolution.</title>
        <authorList>
            <person name="Badouin H."/>
            <person name="Gouzy J."/>
            <person name="Grassa C.J."/>
            <person name="Murat F."/>
            <person name="Staton S.E."/>
            <person name="Cottret L."/>
            <person name="Lelandais-Briere C."/>
            <person name="Owens G.L."/>
            <person name="Carrere S."/>
            <person name="Mayjonade B."/>
            <person name="Legrand L."/>
            <person name="Gill N."/>
            <person name="Kane N.C."/>
            <person name="Bowers J.E."/>
            <person name="Hubner S."/>
            <person name="Bellec A."/>
            <person name="Berard A."/>
            <person name="Berges H."/>
            <person name="Blanchet N."/>
            <person name="Boniface M.C."/>
            <person name="Brunel D."/>
            <person name="Catrice O."/>
            <person name="Chaidir N."/>
            <person name="Claudel C."/>
            <person name="Donnadieu C."/>
            <person name="Faraut T."/>
            <person name="Fievet G."/>
            <person name="Helmstetter N."/>
            <person name="King M."/>
            <person name="Knapp S.J."/>
            <person name="Lai Z."/>
            <person name="Le Paslier M.C."/>
            <person name="Lippi Y."/>
            <person name="Lorenzon L."/>
            <person name="Mandel J.R."/>
            <person name="Marage G."/>
            <person name="Marchand G."/>
            <person name="Marquand E."/>
            <person name="Bret-Mestries E."/>
            <person name="Morien E."/>
            <person name="Nambeesan S."/>
            <person name="Nguyen T."/>
            <person name="Pegot-Espagnet P."/>
            <person name="Pouilly N."/>
            <person name="Raftis F."/>
            <person name="Sallet E."/>
            <person name="Schiex T."/>
            <person name="Thomas J."/>
            <person name="Vandecasteele C."/>
            <person name="Vares D."/>
            <person name="Vear F."/>
            <person name="Vautrin S."/>
            <person name="Crespi M."/>
            <person name="Mangin B."/>
            <person name="Burke J.M."/>
            <person name="Salse J."/>
            <person name="Munos S."/>
            <person name="Vincourt P."/>
            <person name="Rieseberg L.H."/>
            <person name="Langlade N.B."/>
        </authorList>
    </citation>
    <scope>NUCLEOTIDE SEQUENCE</scope>
    <source>
        <tissue evidence="2">Leaves</tissue>
    </source>
</reference>
<sequence length="81" mass="9367">MAIRNRNTHLIPVLLIIFFLVMQTYGAVTPKKKQIQECSDMVSRSQCSRNIDCRWCQSDVLDDTCFSKSESLRLPSHIFVC</sequence>
<keyword evidence="1" id="KW-0732">Signal</keyword>